<proteinExistence type="predicted"/>
<dbReference type="EMBL" id="JBHSCY010000002">
    <property type="protein sequence ID" value="MFC4269291.1"/>
    <property type="molecule type" value="Genomic_DNA"/>
</dbReference>
<keyword evidence="1" id="KW-0472">Membrane</keyword>
<keyword evidence="3" id="KW-1185">Reference proteome</keyword>
<evidence type="ECO:0000313" key="3">
    <source>
        <dbReference type="Proteomes" id="UP001595826"/>
    </source>
</evidence>
<accession>A0ABV8RAG4</accession>
<dbReference type="Pfam" id="PF05656">
    <property type="entry name" value="DUF805"/>
    <property type="match status" value="1"/>
</dbReference>
<dbReference type="PANTHER" id="PTHR34980:SF2">
    <property type="entry name" value="INNER MEMBRANE PROTEIN YHAH-RELATED"/>
    <property type="match status" value="1"/>
</dbReference>
<keyword evidence="1" id="KW-1133">Transmembrane helix</keyword>
<dbReference type="Proteomes" id="UP001595826">
    <property type="component" value="Unassembled WGS sequence"/>
</dbReference>
<comment type="caution">
    <text evidence="2">The sequence shown here is derived from an EMBL/GenBank/DDBJ whole genome shotgun (WGS) entry which is preliminary data.</text>
</comment>
<dbReference type="PANTHER" id="PTHR34980">
    <property type="entry name" value="INNER MEMBRANE PROTEIN-RELATED-RELATED"/>
    <property type="match status" value="1"/>
</dbReference>
<feature type="transmembrane region" description="Helical" evidence="1">
    <location>
        <begin position="23"/>
        <end position="43"/>
    </location>
</feature>
<evidence type="ECO:0000256" key="1">
    <source>
        <dbReference type="SAM" id="Phobius"/>
    </source>
</evidence>
<dbReference type="RefSeq" id="WP_377410307.1">
    <property type="nucleotide sequence ID" value="NZ_JBHSCY010000002.1"/>
</dbReference>
<dbReference type="InterPro" id="IPR008523">
    <property type="entry name" value="DUF805"/>
</dbReference>
<organism evidence="2 3">
    <name type="scientific">Polaribacter marinivivus</name>
    <dbReference type="NCBI Taxonomy" id="1524260"/>
    <lineage>
        <taxon>Bacteria</taxon>
        <taxon>Pseudomonadati</taxon>
        <taxon>Bacteroidota</taxon>
        <taxon>Flavobacteriia</taxon>
        <taxon>Flavobacteriales</taxon>
        <taxon>Flavobacteriaceae</taxon>
    </lineage>
</organism>
<keyword evidence="1" id="KW-0812">Transmembrane</keyword>
<reference evidence="3" key="1">
    <citation type="journal article" date="2019" name="Int. J. Syst. Evol. Microbiol.">
        <title>The Global Catalogue of Microorganisms (GCM) 10K type strain sequencing project: providing services to taxonomists for standard genome sequencing and annotation.</title>
        <authorList>
            <consortium name="The Broad Institute Genomics Platform"/>
            <consortium name="The Broad Institute Genome Sequencing Center for Infectious Disease"/>
            <person name="Wu L."/>
            <person name="Ma J."/>
        </authorList>
    </citation>
    <scope>NUCLEOTIDE SEQUENCE [LARGE SCALE GENOMIC DNA]</scope>
    <source>
        <strain evidence="3">CECT 8655</strain>
    </source>
</reference>
<protein>
    <submittedName>
        <fullName evidence="2">DUF805 domain-containing protein</fullName>
    </submittedName>
</protein>
<feature type="transmembrane region" description="Helical" evidence="1">
    <location>
        <begin position="94"/>
        <end position="113"/>
    </location>
</feature>
<name>A0ABV8RAG4_9FLAO</name>
<gene>
    <name evidence="2" type="ORF">ACFOWD_10265</name>
</gene>
<feature type="transmembrane region" description="Helical" evidence="1">
    <location>
        <begin position="63"/>
        <end position="82"/>
    </location>
</feature>
<evidence type="ECO:0000313" key="2">
    <source>
        <dbReference type="EMBL" id="MFC4269291.1"/>
    </source>
</evidence>
<sequence length="144" mass="17085">MDWYLKVLRNYVTFTGRARRKEFWMFTLFHFLFLFLLIFLLIYSTDNFFNDDYYSESEEPNLIIALLLIFYVLGTFLPSVAVTVRRLHDIGKSGFWYFISLVPYIGSFVLLILTCMDSQPRPNQWGENPKGIGNDRLIDQIGRE</sequence>